<dbReference type="Gramene" id="XM_028384927.1">
    <property type="protein sequence ID" value="XP_028240728.1"/>
    <property type="gene ID" value="LOC114419285"/>
</dbReference>
<evidence type="ECO:0000256" key="1">
    <source>
        <dbReference type="ARBA" id="ARBA00000900"/>
    </source>
</evidence>
<feature type="region of interest" description="Disordered" evidence="11">
    <location>
        <begin position="245"/>
        <end position="306"/>
    </location>
</feature>
<sequence>MSLIQSSSLPHAVGGGSIAIAVNGGRHSHCAIKWAVEHLLKKNSSCILIHVQTKTMHPHDVDDVPKDGRPPTKEELHQFFLPFRGFCARKGITTKELVLHDLDVPSALTNYVVVNCVSTVVVGAAASPWNTLTRIFNKDDVATTLARSLPDTCTLYVISKGKVQHIRPTGHHSQHIKVTPTRSIRDTVTLLQNTPLVHPNKNLVDAPTDSEDTHRKPIKDANIGRESSKLWESLREIKDFMLIEDTNSPRGPAEYNLSQNSSARSSPGNSDSTGQHLGPSLLDKSHGNHEVVNSDKPKNIASSKSPVNLDIEMKKLKLELKKTTEKYGMACKQAVLAKQKATELEKCRQEKERDLEEAKLAEDTALALVEVERQKTKVAMESVEMSQRLAELETQKRKDAELKAKHEKEERNKALHEVVCNSIPYRRYKFEEIEAATNKFDNTLKIGEGGYGPVFRGVIDHTVVAIKAVRPDIAHGERQFQQEVIVLSTIRHPSMVLLLGACPEYGCLVYEYMENGSLEDRLFMKDNTPPIPWKTRFKIALEIATGLLFLHQTKPEPLVHRDLKPANILLDKNYVSKISDVGLARLVPPSVADKTTQYRLTNAAGTFCYIDPEYQQTGLLGVKSDVYSLGVVLLQIITGKAPMGLSHLVEKAIKNHTFSEVLDPSVSDWPVEEALSLAKLALKCCELRKRDRPNLGTVVLPELNRISRIWDCDDTHYPRNCYMIQDHLDPN</sequence>
<dbReference type="SMART" id="SM00220">
    <property type="entry name" value="S_TKc"/>
    <property type="match status" value="1"/>
</dbReference>
<evidence type="ECO:0000256" key="9">
    <source>
        <dbReference type="ARBA" id="ARBA00048679"/>
    </source>
</evidence>
<dbReference type="PANTHER" id="PTHR45647:SF51">
    <property type="entry name" value="PROTEIN KINASE SUPERFAMILY PROTEIN"/>
    <property type="match status" value="1"/>
</dbReference>
<evidence type="ECO:0000256" key="3">
    <source>
        <dbReference type="ARBA" id="ARBA00022679"/>
    </source>
</evidence>
<dbReference type="InterPro" id="IPR014729">
    <property type="entry name" value="Rossmann-like_a/b/a_fold"/>
</dbReference>
<evidence type="ECO:0000256" key="5">
    <source>
        <dbReference type="ARBA" id="ARBA00022777"/>
    </source>
</evidence>
<keyword evidence="5" id="KW-0418">Kinase</keyword>
<dbReference type="InterPro" id="IPR008271">
    <property type="entry name" value="Ser/Thr_kinase_AS"/>
</dbReference>
<evidence type="ECO:0000256" key="11">
    <source>
        <dbReference type="SAM" id="MobiDB-lite"/>
    </source>
</evidence>
<keyword evidence="6" id="KW-0833">Ubl conjugation pathway</keyword>
<dbReference type="PROSITE" id="PS50011">
    <property type="entry name" value="PROTEIN_KINASE_DOM"/>
    <property type="match status" value="1"/>
</dbReference>
<dbReference type="FunFam" id="3.30.200.20:FF:000162">
    <property type="entry name" value="Adenine nucleotide alpha hydrolase-like domain kinase"/>
    <property type="match status" value="1"/>
</dbReference>
<feature type="compositionally biased region" description="Basic and acidic residues" evidence="11">
    <location>
        <begin position="211"/>
        <end position="221"/>
    </location>
</feature>
<comment type="caution">
    <text evidence="13">The sequence shown here is derived from an EMBL/GenBank/DDBJ whole genome shotgun (WGS) entry which is preliminary data.</text>
</comment>
<keyword evidence="3" id="KW-0808">Transferase</keyword>
<dbReference type="InterPro" id="IPR011009">
    <property type="entry name" value="Kinase-like_dom_sf"/>
</dbReference>
<dbReference type="PROSITE" id="PS00108">
    <property type="entry name" value="PROTEIN_KINASE_ST"/>
    <property type="match status" value="1"/>
</dbReference>
<dbReference type="FunFam" id="1.10.510.10:FF:001023">
    <property type="entry name" value="Os07g0541700 protein"/>
    <property type="match status" value="1"/>
</dbReference>
<comment type="catalytic activity">
    <reaction evidence="9">
        <text>L-seryl-[protein] + ATP = O-phospho-L-seryl-[protein] + ADP + H(+)</text>
        <dbReference type="Rhea" id="RHEA:17989"/>
        <dbReference type="Rhea" id="RHEA-COMP:9863"/>
        <dbReference type="Rhea" id="RHEA-COMP:11604"/>
        <dbReference type="ChEBI" id="CHEBI:15378"/>
        <dbReference type="ChEBI" id="CHEBI:29999"/>
        <dbReference type="ChEBI" id="CHEBI:30616"/>
        <dbReference type="ChEBI" id="CHEBI:83421"/>
        <dbReference type="ChEBI" id="CHEBI:456216"/>
        <dbReference type="EC" id="2.7.11.1"/>
    </reaction>
</comment>
<evidence type="ECO:0000256" key="8">
    <source>
        <dbReference type="ARBA" id="ARBA00047899"/>
    </source>
</evidence>
<evidence type="ECO:0000256" key="10">
    <source>
        <dbReference type="SAM" id="Coils"/>
    </source>
</evidence>
<keyword evidence="7" id="KW-0067">ATP-binding</keyword>
<feature type="region of interest" description="Disordered" evidence="11">
    <location>
        <begin position="198"/>
        <end position="221"/>
    </location>
</feature>
<keyword evidence="4" id="KW-0547">Nucleotide-binding</keyword>
<feature type="coiled-coil region" evidence="10">
    <location>
        <begin position="389"/>
        <end position="417"/>
    </location>
</feature>
<dbReference type="Gene3D" id="3.30.200.20">
    <property type="entry name" value="Phosphorylase Kinase, domain 1"/>
    <property type="match status" value="1"/>
</dbReference>
<feature type="domain" description="Protein kinase" evidence="12">
    <location>
        <begin position="440"/>
        <end position="703"/>
    </location>
</feature>
<dbReference type="SUPFAM" id="SSF52402">
    <property type="entry name" value="Adenine nucleotide alpha hydrolases-like"/>
    <property type="match status" value="1"/>
</dbReference>
<accession>A0A445JRT7</accession>
<dbReference type="GO" id="GO:0004674">
    <property type="term" value="F:protein serine/threonine kinase activity"/>
    <property type="evidence" value="ECO:0007669"/>
    <property type="project" value="UniProtKB-KW"/>
</dbReference>
<dbReference type="AlphaFoldDB" id="A0A445JRT7"/>
<dbReference type="Pfam" id="PF07714">
    <property type="entry name" value="PK_Tyr_Ser-Thr"/>
    <property type="match status" value="1"/>
</dbReference>
<evidence type="ECO:0000256" key="2">
    <source>
        <dbReference type="ARBA" id="ARBA00022527"/>
    </source>
</evidence>
<protein>
    <submittedName>
        <fullName evidence="13">U-box domain-containing protein 35</fullName>
    </submittedName>
</protein>
<dbReference type="SMR" id="A0A445JRT7"/>
<dbReference type="GO" id="GO:0005524">
    <property type="term" value="F:ATP binding"/>
    <property type="evidence" value="ECO:0007669"/>
    <property type="project" value="UniProtKB-KW"/>
</dbReference>
<evidence type="ECO:0000313" key="13">
    <source>
        <dbReference type="EMBL" id="RZC01193.1"/>
    </source>
</evidence>
<dbReference type="GO" id="GO:0061630">
    <property type="term" value="F:ubiquitin protein ligase activity"/>
    <property type="evidence" value="ECO:0007669"/>
    <property type="project" value="UniProtKB-EC"/>
</dbReference>
<keyword evidence="14" id="KW-1185">Reference proteome</keyword>
<evidence type="ECO:0000256" key="4">
    <source>
        <dbReference type="ARBA" id="ARBA00022741"/>
    </source>
</evidence>
<dbReference type="EMBL" id="QZWG01000007">
    <property type="protein sequence ID" value="RZC01193.1"/>
    <property type="molecule type" value="Genomic_DNA"/>
</dbReference>
<dbReference type="PANTHER" id="PTHR45647">
    <property type="entry name" value="OS02G0152300 PROTEIN"/>
    <property type="match status" value="1"/>
</dbReference>
<dbReference type="Gene3D" id="1.10.510.10">
    <property type="entry name" value="Transferase(Phosphotransferase) domain 1"/>
    <property type="match status" value="1"/>
</dbReference>
<evidence type="ECO:0000256" key="7">
    <source>
        <dbReference type="ARBA" id="ARBA00022840"/>
    </source>
</evidence>
<comment type="catalytic activity">
    <reaction evidence="8">
        <text>L-threonyl-[protein] + ATP = O-phospho-L-threonyl-[protein] + ADP + H(+)</text>
        <dbReference type="Rhea" id="RHEA:46608"/>
        <dbReference type="Rhea" id="RHEA-COMP:11060"/>
        <dbReference type="Rhea" id="RHEA-COMP:11605"/>
        <dbReference type="ChEBI" id="CHEBI:15378"/>
        <dbReference type="ChEBI" id="CHEBI:30013"/>
        <dbReference type="ChEBI" id="CHEBI:30616"/>
        <dbReference type="ChEBI" id="CHEBI:61977"/>
        <dbReference type="ChEBI" id="CHEBI:456216"/>
        <dbReference type="EC" id="2.7.11.1"/>
    </reaction>
</comment>
<comment type="catalytic activity">
    <reaction evidence="1">
        <text>S-ubiquitinyl-[E2 ubiquitin-conjugating enzyme]-L-cysteine + [acceptor protein]-L-lysine = [E2 ubiquitin-conjugating enzyme]-L-cysteine + N(6)-ubiquitinyl-[acceptor protein]-L-lysine.</text>
        <dbReference type="EC" id="2.3.2.27"/>
    </reaction>
</comment>
<dbReference type="InterPro" id="IPR000719">
    <property type="entry name" value="Prot_kinase_dom"/>
</dbReference>
<evidence type="ECO:0000313" key="14">
    <source>
        <dbReference type="Proteomes" id="UP000289340"/>
    </source>
</evidence>
<dbReference type="SUPFAM" id="SSF56112">
    <property type="entry name" value="Protein kinase-like (PK-like)"/>
    <property type="match status" value="1"/>
</dbReference>
<keyword evidence="2" id="KW-0723">Serine/threonine-protein kinase</keyword>
<name>A0A445JRT7_GLYSO</name>
<proteinExistence type="predicted"/>
<gene>
    <name evidence="13" type="ORF">D0Y65_016787</name>
</gene>
<feature type="compositionally biased region" description="Basic and acidic residues" evidence="11">
    <location>
        <begin position="283"/>
        <end position="298"/>
    </location>
</feature>
<dbReference type="InterPro" id="IPR051348">
    <property type="entry name" value="U-box_ubiquitin_ligases"/>
</dbReference>
<keyword evidence="10" id="KW-0175">Coiled coil</keyword>
<feature type="coiled-coil region" evidence="10">
    <location>
        <begin position="337"/>
        <end position="364"/>
    </location>
</feature>
<dbReference type="InterPro" id="IPR001245">
    <property type="entry name" value="Ser-Thr/Tyr_kinase_cat_dom"/>
</dbReference>
<reference evidence="13 14" key="1">
    <citation type="submission" date="2018-09" db="EMBL/GenBank/DDBJ databases">
        <title>A high-quality reference genome of wild soybean provides a powerful tool to mine soybean genomes.</title>
        <authorList>
            <person name="Xie M."/>
            <person name="Chung C.Y.L."/>
            <person name="Li M.-W."/>
            <person name="Wong F.-L."/>
            <person name="Chan T.-F."/>
            <person name="Lam H.-M."/>
        </authorList>
    </citation>
    <scope>NUCLEOTIDE SEQUENCE [LARGE SCALE GENOMIC DNA]</scope>
    <source>
        <strain evidence="14">cv. W05</strain>
        <tissue evidence="13">Hypocotyl of etiolated seedlings</tissue>
    </source>
</reference>
<dbReference type="Gene3D" id="3.40.50.620">
    <property type="entry name" value="HUPs"/>
    <property type="match status" value="1"/>
</dbReference>
<evidence type="ECO:0000259" key="12">
    <source>
        <dbReference type="PROSITE" id="PS50011"/>
    </source>
</evidence>
<feature type="compositionally biased region" description="Polar residues" evidence="11">
    <location>
        <begin position="256"/>
        <end position="275"/>
    </location>
</feature>
<organism evidence="13 14">
    <name type="scientific">Glycine soja</name>
    <name type="common">Wild soybean</name>
    <dbReference type="NCBI Taxonomy" id="3848"/>
    <lineage>
        <taxon>Eukaryota</taxon>
        <taxon>Viridiplantae</taxon>
        <taxon>Streptophyta</taxon>
        <taxon>Embryophyta</taxon>
        <taxon>Tracheophyta</taxon>
        <taxon>Spermatophyta</taxon>
        <taxon>Magnoliopsida</taxon>
        <taxon>eudicotyledons</taxon>
        <taxon>Gunneridae</taxon>
        <taxon>Pentapetalae</taxon>
        <taxon>rosids</taxon>
        <taxon>fabids</taxon>
        <taxon>Fabales</taxon>
        <taxon>Fabaceae</taxon>
        <taxon>Papilionoideae</taxon>
        <taxon>50 kb inversion clade</taxon>
        <taxon>NPAAA clade</taxon>
        <taxon>indigoferoid/millettioid clade</taxon>
        <taxon>Phaseoleae</taxon>
        <taxon>Glycine</taxon>
        <taxon>Glycine subgen. Soja</taxon>
    </lineage>
</organism>
<dbReference type="Proteomes" id="UP000289340">
    <property type="component" value="Chromosome 7"/>
</dbReference>
<evidence type="ECO:0000256" key="6">
    <source>
        <dbReference type="ARBA" id="ARBA00022786"/>
    </source>
</evidence>